<feature type="chain" id="PRO_5023076832" evidence="1">
    <location>
        <begin position="31"/>
        <end position="462"/>
    </location>
</feature>
<dbReference type="Pfam" id="PF13354">
    <property type="entry name" value="Beta-lactamase2"/>
    <property type="match status" value="1"/>
</dbReference>
<dbReference type="GO" id="GO:0008800">
    <property type="term" value="F:beta-lactamase activity"/>
    <property type="evidence" value="ECO:0007669"/>
    <property type="project" value="InterPro"/>
</dbReference>
<dbReference type="Gene3D" id="3.10.450.280">
    <property type="match status" value="1"/>
</dbReference>
<feature type="domain" description="ORF 12 gene product N-terminal" evidence="3">
    <location>
        <begin position="50"/>
        <end position="144"/>
    </location>
</feature>
<dbReference type="SUPFAM" id="SSF56601">
    <property type="entry name" value="beta-lactamase/transpeptidase-like"/>
    <property type="match status" value="1"/>
</dbReference>
<dbReference type="InterPro" id="IPR000871">
    <property type="entry name" value="Beta-lactam_class-A"/>
</dbReference>
<accession>A0A5C8HNG4</accession>
<dbReference type="EMBL" id="VRSW01000004">
    <property type="protein sequence ID" value="TXK03498.1"/>
    <property type="molecule type" value="Genomic_DNA"/>
</dbReference>
<evidence type="ECO:0000313" key="4">
    <source>
        <dbReference type="EMBL" id="TXK03498.1"/>
    </source>
</evidence>
<organism evidence="4 5">
    <name type="scientific">Microbacterium mitrae</name>
    <dbReference type="NCBI Taxonomy" id="664640"/>
    <lineage>
        <taxon>Bacteria</taxon>
        <taxon>Bacillati</taxon>
        <taxon>Actinomycetota</taxon>
        <taxon>Actinomycetes</taxon>
        <taxon>Micrococcales</taxon>
        <taxon>Microbacteriaceae</taxon>
        <taxon>Microbacterium</taxon>
    </lineage>
</organism>
<dbReference type="Pfam" id="PF18042">
    <property type="entry name" value="ORF_12_N"/>
    <property type="match status" value="1"/>
</dbReference>
<dbReference type="InterPro" id="IPR040846">
    <property type="entry name" value="ORF_12_N"/>
</dbReference>
<reference evidence="4 5" key="1">
    <citation type="submission" date="2019-08" db="EMBL/GenBank/DDBJ databases">
        <authorList>
            <person name="Dong K."/>
        </authorList>
    </citation>
    <scope>NUCLEOTIDE SEQUENCE [LARGE SCALE GENOMIC DNA]</scope>
    <source>
        <strain evidence="4 5">M4-8</strain>
    </source>
</reference>
<evidence type="ECO:0000256" key="1">
    <source>
        <dbReference type="SAM" id="SignalP"/>
    </source>
</evidence>
<feature type="domain" description="Beta-lactamase class A catalytic" evidence="2">
    <location>
        <begin position="189"/>
        <end position="377"/>
    </location>
</feature>
<proteinExistence type="predicted"/>
<keyword evidence="1" id="KW-0732">Signal</keyword>
<dbReference type="PROSITE" id="PS51257">
    <property type="entry name" value="PROKAR_LIPOPROTEIN"/>
    <property type="match status" value="1"/>
</dbReference>
<dbReference type="Proteomes" id="UP000321196">
    <property type="component" value="Unassembled WGS sequence"/>
</dbReference>
<comment type="caution">
    <text evidence="4">The sequence shown here is derived from an EMBL/GenBank/DDBJ whole genome shotgun (WGS) entry which is preliminary data.</text>
</comment>
<evidence type="ECO:0000259" key="3">
    <source>
        <dbReference type="Pfam" id="PF18042"/>
    </source>
</evidence>
<dbReference type="RefSeq" id="WP_147826428.1">
    <property type="nucleotide sequence ID" value="NZ_BAAARG010000001.1"/>
</dbReference>
<dbReference type="Gene3D" id="3.40.710.10">
    <property type="entry name" value="DD-peptidase/beta-lactamase superfamily"/>
    <property type="match status" value="1"/>
</dbReference>
<feature type="signal peptide" evidence="1">
    <location>
        <begin position="1"/>
        <end position="30"/>
    </location>
</feature>
<evidence type="ECO:0000259" key="2">
    <source>
        <dbReference type="Pfam" id="PF13354"/>
    </source>
</evidence>
<evidence type="ECO:0000313" key="5">
    <source>
        <dbReference type="Proteomes" id="UP000321196"/>
    </source>
</evidence>
<dbReference type="GO" id="GO:0030655">
    <property type="term" value="P:beta-lactam antibiotic catabolic process"/>
    <property type="evidence" value="ECO:0007669"/>
    <property type="project" value="InterPro"/>
</dbReference>
<dbReference type="GO" id="GO:0046677">
    <property type="term" value="P:response to antibiotic"/>
    <property type="evidence" value="ECO:0007669"/>
    <property type="project" value="InterPro"/>
</dbReference>
<name>A0A5C8HNG4_9MICO</name>
<dbReference type="OrthoDB" id="108135at2"/>
<dbReference type="PANTHER" id="PTHR35333">
    <property type="entry name" value="BETA-LACTAMASE"/>
    <property type="match status" value="1"/>
</dbReference>
<protein>
    <submittedName>
        <fullName evidence="4">Uncharacterized protein</fullName>
    </submittedName>
</protein>
<gene>
    <name evidence="4" type="ORF">FVP60_11510</name>
</gene>
<dbReference type="PANTHER" id="PTHR35333:SF5">
    <property type="entry name" value="CONSERVED LIPOPROTEIN LPQF-RELATED"/>
    <property type="match status" value="1"/>
</dbReference>
<dbReference type="InterPro" id="IPR045155">
    <property type="entry name" value="Beta-lactam_cat"/>
</dbReference>
<keyword evidence="5" id="KW-1185">Reference proteome</keyword>
<dbReference type="InterPro" id="IPR012338">
    <property type="entry name" value="Beta-lactam/transpept-like"/>
</dbReference>
<sequence length="462" mass="48790">MFRTPGRMSRLMGAVALVAAAALALSACTATEPTLDPSPPETTPPVAVTIPSTPVGERVQWMIDLINQDADITVADLDGAFDSTFTDAVALPDVVELLNVQIRPAQPIVVTAYEGSESQAVAQVTGAVGDPFAIQMSLTAAGLIDGFVLAPAEVPDPAQSLDEVKERLDDLGFTVRYSVVRTSPDGASEVLLEHDSTALAPMASMFKLYVLLAVHEQVSAGTITWDDVLTVSDENRSLPSGELQNEPNGTEVTVREAALKMISISDNTATDMLIERIGRDAVESAVLNSGHHDPTALTPFLMTREMFQLGFGTEYPVIERWAASSVADRRLMLESLTIDLPAIDLATVNPGAIWQQDLDWFASPADVAAVHEALAELDDPEVNAALTANPGIAIDPAAWPHVAFKGGSSMGVLTGSWRAVAVDGTTLTVVVMASGDDPAAVAQAQTEIFSLMTDVFTLTAVE</sequence>
<dbReference type="AlphaFoldDB" id="A0A5C8HNG4"/>